<dbReference type="PANTHER" id="PTHR32063:SF4">
    <property type="entry name" value="SLR6043 PROTEIN"/>
    <property type="match status" value="1"/>
</dbReference>
<dbReference type="Gene3D" id="3.30.70.1430">
    <property type="entry name" value="Multidrug efflux transporter AcrB pore domain"/>
    <property type="match status" value="2"/>
</dbReference>
<accession>A0ABN6PVP4</accession>
<feature type="transmembrane region" description="Helical" evidence="7">
    <location>
        <begin position="472"/>
        <end position="498"/>
    </location>
</feature>
<dbReference type="Gene3D" id="1.20.1640.10">
    <property type="entry name" value="Multidrug efflux transporter AcrB transmembrane domain"/>
    <property type="match status" value="2"/>
</dbReference>
<feature type="transmembrane region" description="Helical" evidence="7">
    <location>
        <begin position="525"/>
        <end position="546"/>
    </location>
</feature>
<keyword evidence="5 7" id="KW-1133">Transmembrane helix</keyword>
<dbReference type="Gene3D" id="3.30.70.1320">
    <property type="entry name" value="Multidrug efflux transporter AcrB pore domain like"/>
    <property type="match status" value="1"/>
</dbReference>
<gene>
    <name evidence="8" type="ORF">ANSO36C_00060</name>
</gene>
<dbReference type="InterPro" id="IPR001036">
    <property type="entry name" value="Acrflvin-R"/>
</dbReference>
<proteinExistence type="predicted"/>
<evidence type="ECO:0000313" key="8">
    <source>
        <dbReference type="EMBL" id="BDI14204.1"/>
    </source>
</evidence>
<feature type="transmembrane region" description="Helical" evidence="7">
    <location>
        <begin position="959"/>
        <end position="978"/>
    </location>
</feature>
<organism evidence="8 9">
    <name type="scientific">Nostoc cf. commune SO-36</name>
    <dbReference type="NCBI Taxonomy" id="449208"/>
    <lineage>
        <taxon>Bacteria</taxon>
        <taxon>Bacillati</taxon>
        <taxon>Cyanobacteriota</taxon>
        <taxon>Cyanophyceae</taxon>
        <taxon>Nostocales</taxon>
        <taxon>Nostocaceae</taxon>
        <taxon>Nostoc</taxon>
    </lineage>
</organism>
<reference evidence="8" key="1">
    <citation type="submission" date="2022-04" db="EMBL/GenBank/DDBJ databases">
        <title>Complete genome sequence of a cyanobacterium, Nostoc sp. SO-36, isolated in Antarctica.</title>
        <authorList>
            <person name="Kanesaki Y."/>
            <person name="Effendi D."/>
            <person name="Sakamoto T."/>
            <person name="Ohtani S."/>
            <person name="Awai K."/>
        </authorList>
    </citation>
    <scope>NUCLEOTIDE SEQUENCE</scope>
    <source>
        <strain evidence="8">SO-36</strain>
    </source>
</reference>
<feature type="transmembrane region" description="Helical" evidence="7">
    <location>
        <begin position="361"/>
        <end position="381"/>
    </location>
</feature>
<evidence type="ECO:0000256" key="1">
    <source>
        <dbReference type="ARBA" id="ARBA00004651"/>
    </source>
</evidence>
<dbReference type="SUPFAM" id="SSF82866">
    <property type="entry name" value="Multidrug efflux transporter AcrB transmembrane domain"/>
    <property type="match status" value="2"/>
</dbReference>
<dbReference type="InterPro" id="IPR004763">
    <property type="entry name" value="CusA-like"/>
</dbReference>
<comment type="subcellular location">
    <subcellularLocation>
        <location evidence="1">Cell membrane</location>
        <topology evidence="1">Multi-pass membrane protein</topology>
    </subcellularLocation>
</comment>
<name>A0ABN6PVP4_NOSCO</name>
<evidence type="ECO:0000256" key="5">
    <source>
        <dbReference type="ARBA" id="ARBA00022989"/>
    </source>
</evidence>
<dbReference type="EMBL" id="AP025732">
    <property type="protein sequence ID" value="BDI14204.1"/>
    <property type="molecule type" value="Genomic_DNA"/>
</dbReference>
<dbReference type="PRINTS" id="PR00702">
    <property type="entry name" value="ACRIFLAVINRP"/>
</dbReference>
<dbReference type="Pfam" id="PF00873">
    <property type="entry name" value="ACR_tran"/>
    <property type="match status" value="1"/>
</dbReference>
<feature type="transmembrane region" description="Helical" evidence="7">
    <location>
        <begin position="900"/>
        <end position="923"/>
    </location>
</feature>
<dbReference type="Gene3D" id="3.30.70.1440">
    <property type="entry name" value="Multidrug efflux transporter AcrB pore domain"/>
    <property type="match status" value="1"/>
</dbReference>
<protein>
    <submittedName>
        <fullName evidence="8">Cation efflux system protein</fullName>
    </submittedName>
</protein>
<feature type="transmembrane region" description="Helical" evidence="7">
    <location>
        <begin position="861"/>
        <end position="880"/>
    </location>
</feature>
<evidence type="ECO:0000256" key="4">
    <source>
        <dbReference type="ARBA" id="ARBA00022692"/>
    </source>
</evidence>
<dbReference type="InterPro" id="IPR027463">
    <property type="entry name" value="AcrB_DN_DC_subdom"/>
</dbReference>
<dbReference type="PANTHER" id="PTHR32063">
    <property type="match status" value="1"/>
</dbReference>
<evidence type="ECO:0000256" key="7">
    <source>
        <dbReference type="SAM" id="Phobius"/>
    </source>
</evidence>
<sequence length="1041" mass="111638">MLNTILKWSIIQRWIVVLLAIVVTIWGTYNLTQMPLDVFPDFAPPQVEIQTEAPGLAPEEVETLITLPIESAVNGTPGVETVRSSSAVSISVVKVIFKWGTDVYQARQLVTERLQQVIQKLPEGVENPQISPISSPIGTVLQYAFTAETTPLMEVRCLIDRDVTNRLLAVPGISQVIVYGGDIRQYQILVNPAKLKAFNVTLDEVTSAARGANVNAAGGFLVNPDQELIIRGLGRIESIEQLGKSAITARNGTPVLLQDVADVRIGAGLKRGDGSLDGKPAIVVMVNKQPQNDTPTVTKAVENAIAEIKSSLPQDVKVTETFRQENFIEAAIENVTSSLRDGIIIVSIILLMFLMNWRTAIITLSAIPLSVLIGMMILGLFGQGINTMTLGGLAVAIGSVVDDSIVDMENCYRGLRKNQVASNPVHPFKVVYDSSVEVRVSVIFSTIIIGVVFAPIFTLTGVEGRIFAPMGVAYLVSIFASTLVAMTLSPALCAILLANRQLPADDTWISALSQRIYRPLVNFSIRFPTIILAVAGASLVASLVILPSLGRVFLPEFQEPSLVNTVLLYPGSSLEATNQVGFALEDALKDDKRFKTVQLRAGRAAGDADAGGVNLGHLDVELSPAGLKDREGSIEKLRQEFAKIPGVASNIGGFISHRMDEVLSGVRSAIAVKIFGPDLAELRHIGSEVQSAMTGISGIVDLQLEPQVPIKQVQIQFNREAAARYGLTVGQLTEMLETALNGRVVSQVLEGQQLFDLVVWLQPESRNNLDVIRNLLVDTPTGQKIPLAQLASIDYGTGPNTINRENVSRLIVVSANVSGRDLGSAVEEIQTKVSQAIQLPTGYFIQYGGQFESEQRATQNLLVFGGLAIVIIAVLMYFAVKSVTAMLMIMINLPLALVGGIFSIALGGGIISIASLVGFITLFGIATRNGLLLVDNYNNKLAQGMPLKQVIVEGSMERLVAILMTALTSALGMIPLVIGTGAGKEILQPLAIVVLGGLFTSTALTLLVLPALYALFGKLLMPKQTLSDGEHSTTIGAAFDW</sequence>
<feature type="transmembrane region" description="Helical" evidence="7">
    <location>
        <begin position="12"/>
        <end position="29"/>
    </location>
</feature>
<dbReference type="SUPFAM" id="SSF82714">
    <property type="entry name" value="Multidrug efflux transporter AcrB TolC docking domain, DN and DC subdomains"/>
    <property type="match status" value="2"/>
</dbReference>
<dbReference type="Proteomes" id="UP001055453">
    <property type="component" value="Chromosome"/>
</dbReference>
<dbReference type="NCBIfam" id="TIGR00914">
    <property type="entry name" value="2A0601"/>
    <property type="match status" value="1"/>
</dbReference>
<dbReference type="Gene3D" id="3.30.2090.10">
    <property type="entry name" value="Multidrug efflux transporter AcrB TolC docking domain, DN and DC subdomains"/>
    <property type="match status" value="2"/>
</dbReference>
<dbReference type="RefSeq" id="WP_251957834.1">
    <property type="nucleotide sequence ID" value="NZ_AP025732.1"/>
</dbReference>
<feature type="transmembrane region" description="Helical" evidence="7">
    <location>
        <begin position="438"/>
        <end position="460"/>
    </location>
</feature>
<keyword evidence="9" id="KW-1185">Reference proteome</keyword>
<evidence type="ECO:0000256" key="3">
    <source>
        <dbReference type="ARBA" id="ARBA00022475"/>
    </source>
</evidence>
<dbReference type="SUPFAM" id="SSF82693">
    <property type="entry name" value="Multidrug efflux transporter AcrB pore domain, PN1, PN2, PC1 and PC2 subdomains"/>
    <property type="match status" value="2"/>
</dbReference>
<keyword evidence="6 7" id="KW-0472">Membrane</keyword>
<keyword evidence="3" id="KW-1003">Cell membrane</keyword>
<evidence type="ECO:0000256" key="6">
    <source>
        <dbReference type="ARBA" id="ARBA00023136"/>
    </source>
</evidence>
<keyword evidence="4 7" id="KW-0812">Transmembrane</keyword>
<feature type="transmembrane region" description="Helical" evidence="7">
    <location>
        <begin position="990"/>
        <end position="1016"/>
    </location>
</feature>
<evidence type="ECO:0000313" key="9">
    <source>
        <dbReference type="Proteomes" id="UP001055453"/>
    </source>
</evidence>
<keyword evidence="2" id="KW-0813">Transport</keyword>
<evidence type="ECO:0000256" key="2">
    <source>
        <dbReference type="ARBA" id="ARBA00022448"/>
    </source>
</evidence>